<proteinExistence type="predicted"/>
<name>A0A7W4LK11_9GAMM</name>
<comment type="caution">
    <text evidence="2">The sequence shown here is derived from an EMBL/GenBank/DDBJ whole genome shotgun (WGS) entry which is preliminary data.</text>
</comment>
<dbReference type="RefSeq" id="WP_183088162.1">
    <property type="nucleotide sequence ID" value="NZ_JACJUD010000002.1"/>
</dbReference>
<dbReference type="AlphaFoldDB" id="A0A7W4LK11"/>
<organism evidence="2 3">
    <name type="scientific">Aquipseudomonas ullengensis</name>
    <dbReference type="NCBI Taxonomy" id="2759166"/>
    <lineage>
        <taxon>Bacteria</taxon>
        <taxon>Pseudomonadati</taxon>
        <taxon>Pseudomonadota</taxon>
        <taxon>Gammaproteobacteria</taxon>
        <taxon>Pseudomonadales</taxon>
        <taxon>Pseudomonadaceae</taxon>
        <taxon>Aquipseudomonas</taxon>
    </lineage>
</organism>
<dbReference type="Proteomes" id="UP000542720">
    <property type="component" value="Unassembled WGS sequence"/>
</dbReference>
<accession>A0A7W4LK11</accession>
<gene>
    <name evidence="2" type="ORF">H3H51_06115</name>
</gene>
<dbReference type="Pfam" id="PF14238">
    <property type="entry name" value="DUF4340"/>
    <property type="match status" value="1"/>
</dbReference>
<protein>
    <submittedName>
        <fullName evidence="2">DUF4340 domain-containing protein</fullName>
    </submittedName>
</protein>
<feature type="domain" description="DUF4340" evidence="1">
    <location>
        <begin position="70"/>
        <end position="220"/>
    </location>
</feature>
<dbReference type="InterPro" id="IPR025641">
    <property type="entry name" value="DUF4340"/>
</dbReference>
<evidence type="ECO:0000313" key="2">
    <source>
        <dbReference type="EMBL" id="MBB2494588.1"/>
    </source>
</evidence>
<evidence type="ECO:0000259" key="1">
    <source>
        <dbReference type="Pfam" id="PF14238"/>
    </source>
</evidence>
<dbReference type="EMBL" id="JACJUD010000002">
    <property type="protein sequence ID" value="MBB2494588.1"/>
    <property type="molecule type" value="Genomic_DNA"/>
</dbReference>
<reference evidence="2 3" key="1">
    <citation type="submission" date="2020-08" db="EMBL/GenBank/DDBJ databases">
        <authorList>
            <person name="Kim C.M."/>
        </authorList>
    </citation>
    <scope>NUCLEOTIDE SEQUENCE [LARGE SCALE GENOMIC DNA]</scope>
    <source>
        <strain evidence="2 3">UL070</strain>
    </source>
</reference>
<keyword evidence="3" id="KW-1185">Reference proteome</keyword>
<sequence>MPRQSLIALALLLVALSAGWWFNRPLEVPPAAVIQPWLPALQGQAATITAIEVRRPGQPLVRLERREQGWVLPAKADYPADQAAVSALLRALLAAHKVAPRTANPALFAQLELDEKDGAEGQAIRLSLEQAGAVPTALLIGKPGQQGGQLVRRADEQQSWLVDQRVELPATELQWLDRRVSAIPFATVRELTLRYPQGEVLSLCRSSAQEPDLQVRGLPKNHQLAFASIANGSALPFTDLQFNEVAPLSQIGFKGKPALRFSLSTFAGATLEGEVFVQAEQPWLVLGKAQGFDAQSLPGTSAWAYRLEPTQYQMLAKKLTDLLTKKP</sequence>
<evidence type="ECO:0000313" key="3">
    <source>
        <dbReference type="Proteomes" id="UP000542720"/>
    </source>
</evidence>